<name>A0A507DRC0_9FUNG</name>
<feature type="repeat" description="WD" evidence="3">
    <location>
        <begin position="653"/>
        <end position="692"/>
    </location>
</feature>
<dbReference type="CDD" id="cd00200">
    <property type="entry name" value="WD40"/>
    <property type="match status" value="1"/>
</dbReference>
<sequence>MHMALREAWDTMTNVDSAAMQAHSGGDDEGFDEFMTSFVIPQTWSEEARAEYAFMLLSTVSTATLASVTNRLVPLLQRDFVYLLPQELAVQILSSTDAKTVARAAQVSKTWKRIASDNAIWRALYRKNGWTLNEQFLDQWTNKPSSAASSSGNRKGKKPEQPNSTDAVEEGPYEDYGSGPRTIRPSWPGTSTSGAGTPDANQSCQNSHDDCNVWGDDGTGSVGGSAPRRIRRGTSGGGIQSNSFTDHLLDDDAGVPDASYLVARRHSFFASPTPLDDGTLRSEGVFSGQSSSSLPRSPPASLPRSSVAVSLPRLGTIGVTDSLSRALSPTSMSLPRTMEAVAPLSPTLLAKSLEQASLNSLNDHNAVLVTPLRRSNTDSWERHAHLDWKYIYQQRARLERNWTEGNYIVRELVGHNEAIYCLQFDESKIISGSRDDTIKMWDMKTGECIKTLHGHGASVLCLQYDDRCLVSGSSDSTVIVWELQTGDPKKVLRSHTESVLNLRFDKEYIASCSKDKTVKLWSTSTGELIRTLRGHRAAVNAIQFANDLVVSASGDRTIKVWRMSTGELVRTLSGHSRGIACIHFERNIIVSGSSDRTIRVWDVNTGMCLQTISGHTELVRTLQFDNHRIVSGSYDVTLKVWDYPKGNLMLDLKNGHTQKVFKLQFNDVKIVSCSQDQRILVWDFSQGVDTRFFA</sequence>
<evidence type="ECO:0000256" key="3">
    <source>
        <dbReference type="PROSITE-ProRule" id="PRU00221"/>
    </source>
</evidence>
<accession>A0A507DRC0</accession>
<protein>
    <recommendedName>
        <fullName evidence="5">F-box domain-containing protein</fullName>
    </recommendedName>
</protein>
<evidence type="ECO:0000256" key="2">
    <source>
        <dbReference type="ARBA" id="ARBA00022737"/>
    </source>
</evidence>
<dbReference type="EMBL" id="QEAN01000007">
    <property type="protein sequence ID" value="TPX54279.1"/>
    <property type="molecule type" value="Genomic_DNA"/>
</dbReference>
<feature type="repeat" description="WD" evidence="3">
    <location>
        <begin position="452"/>
        <end position="491"/>
    </location>
</feature>
<dbReference type="InterPro" id="IPR019775">
    <property type="entry name" value="WD40_repeat_CS"/>
</dbReference>
<dbReference type="InterPro" id="IPR001680">
    <property type="entry name" value="WD40_rpt"/>
</dbReference>
<dbReference type="InterPro" id="IPR036047">
    <property type="entry name" value="F-box-like_dom_sf"/>
</dbReference>
<dbReference type="PANTHER" id="PTHR14604:SF4">
    <property type="entry name" value="F-BOX DOMAIN-CONTAINING PROTEIN"/>
    <property type="match status" value="1"/>
</dbReference>
<dbReference type="Gene3D" id="1.20.1280.50">
    <property type="match status" value="1"/>
</dbReference>
<reference evidence="6 7" key="1">
    <citation type="journal article" date="2019" name="Sci. Rep.">
        <title>Comparative genomics of chytrid fungi reveal insights into the obligate biotrophic and pathogenic lifestyle of Synchytrium endobioticum.</title>
        <authorList>
            <person name="van de Vossenberg B.T.L.H."/>
            <person name="Warris S."/>
            <person name="Nguyen H.D.T."/>
            <person name="van Gent-Pelzer M.P.E."/>
            <person name="Joly D.L."/>
            <person name="van de Geest H.C."/>
            <person name="Bonants P.J.M."/>
            <person name="Smith D.S."/>
            <person name="Levesque C.A."/>
            <person name="van der Lee T.A.J."/>
        </authorList>
    </citation>
    <scope>NUCLEOTIDE SEQUENCE [LARGE SCALE GENOMIC DNA]</scope>
    <source>
        <strain evidence="6 7">MB42</strain>
    </source>
</reference>
<keyword evidence="1 3" id="KW-0853">WD repeat</keyword>
<dbReference type="InterPro" id="IPR036322">
    <property type="entry name" value="WD40_repeat_dom_sf"/>
</dbReference>
<dbReference type="InterPro" id="IPR020472">
    <property type="entry name" value="WD40_PAC1"/>
</dbReference>
<dbReference type="SMART" id="SM00256">
    <property type="entry name" value="FBOX"/>
    <property type="match status" value="1"/>
</dbReference>
<evidence type="ECO:0000256" key="1">
    <source>
        <dbReference type="ARBA" id="ARBA00022574"/>
    </source>
</evidence>
<dbReference type="SUPFAM" id="SSF50978">
    <property type="entry name" value="WD40 repeat-like"/>
    <property type="match status" value="1"/>
</dbReference>
<dbReference type="Proteomes" id="UP000317494">
    <property type="component" value="Unassembled WGS sequence"/>
</dbReference>
<dbReference type="PRINTS" id="PR00320">
    <property type="entry name" value="GPROTEINBRPT"/>
</dbReference>
<dbReference type="AlphaFoldDB" id="A0A507DRC0"/>
<feature type="compositionally biased region" description="Low complexity" evidence="4">
    <location>
        <begin position="282"/>
        <end position="295"/>
    </location>
</feature>
<feature type="region of interest" description="Disordered" evidence="4">
    <location>
        <begin position="272"/>
        <end position="306"/>
    </location>
</feature>
<feature type="compositionally biased region" description="Polar residues" evidence="4">
    <location>
        <begin position="188"/>
        <end position="206"/>
    </location>
</feature>
<evidence type="ECO:0000259" key="5">
    <source>
        <dbReference type="PROSITE" id="PS50181"/>
    </source>
</evidence>
<dbReference type="InterPro" id="IPR050995">
    <property type="entry name" value="WD-F-box_domain-protein"/>
</dbReference>
<dbReference type="PROSITE" id="PS50294">
    <property type="entry name" value="WD_REPEATS_REGION"/>
    <property type="match status" value="6"/>
</dbReference>
<dbReference type="InterPro" id="IPR001810">
    <property type="entry name" value="F-box_dom"/>
</dbReference>
<dbReference type="STRING" id="286115.A0A507DRC0"/>
<dbReference type="PROSITE" id="PS00678">
    <property type="entry name" value="WD_REPEATS_1"/>
    <property type="match status" value="4"/>
</dbReference>
<feature type="repeat" description="WD" evidence="3">
    <location>
        <begin position="612"/>
        <end position="651"/>
    </location>
</feature>
<feature type="repeat" description="WD" evidence="3">
    <location>
        <begin position="492"/>
        <end position="531"/>
    </location>
</feature>
<feature type="repeat" description="WD" evidence="3">
    <location>
        <begin position="412"/>
        <end position="451"/>
    </location>
</feature>
<feature type="domain" description="F-box" evidence="5">
    <location>
        <begin position="78"/>
        <end position="124"/>
    </location>
</feature>
<dbReference type="VEuPathDB" id="FungiDB:SeMB42_g00368"/>
<feature type="compositionally biased region" description="Polar residues" evidence="4">
    <location>
        <begin position="142"/>
        <end position="153"/>
    </location>
</feature>
<dbReference type="PANTHER" id="PTHR14604">
    <property type="entry name" value="WD40 REPEAT PF20"/>
    <property type="match status" value="1"/>
</dbReference>
<dbReference type="Pfam" id="PF00400">
    <property type="entry name" value="WD40"/>
    <property type="match status" value="7"/>
</dbReference>
<feature type="repeat" description="WD" evidence="3">
    <location>
        <begin position="532"/>
        <end position="571"/>
    </location>
</feature>
<organism evidence="6 7">
    <name type="scientific">Synchytrium endobioticum</name>
    <dbReference type="NCBI Taxonomy" id="286115"/>
    <lineage>
        <taxon>Eukaryota</taxon>
        <taxon>Fungi</taxon>
        <taxon>Fungi incertae sedis</taxon>
        <taxon>Chytridiomycota</taxon>
        <taxon>Chytridiomycota incertae sedis</taxon>
        <taxon>Chytridiomycetes</taxon>
        <taxon>Synchytriales</taxon>
        <taxon>Synchytriaceae</taxon>
        <taxon>Synchytrium</taxon>
    </lineage>
</organism>
<dbReference type="PROSITE" id="PS50181">
    <property type="entry name" value="FBOX"/>
    <property type="match status" value="1"/>
</dbReference>
<evidence type="ECO:0000256" key="4">
    <source>
        <dbReference type="SAM" id="MobiDB-lite"/>
    </source>
</evidence>
<dbReference type="Gene3D" id="2.130.10.10">
    <property type="entry name" value="YVTN repeat-like/Quinoprotein amine dehydrogenase"/>
    <property type="match status" value="2"/>
</dbReference>
<dbReference type="PROSITE" id="PS50082">
    <property type="entry name" value="WD_REPEATS_2"/>
    <property type="match status" value="7"/>
</dbReference>
<proteinExistence type="predicted"/>
<evidence type="ECO:0000313" key="6">
    <source>
        <dbReference type="EMBL" id="TPX54279.1"/>
    </source>
</evidence>
<keyword evidence="7" id="KW-1185">Reference proteome</keyword>
<evidence type="ECO:0000313" key="7">
    <source>
        <dbReference type="Proteomes" id="UP000317494"/>
    </source>
</evidence>
<dbReference type="InterPro" id="IPR015943">
    <property type="entry name" value="WD40/YVTN_repeat-like_dom_sf"/>
</dbReference>
<dbReference type="Pfam" id="PF12937">
    <property type="entry name" value="F-box-like"/>
    <property type="match status" value="1"/>
</dbReference>
<gene>
    <name evidence="6" type="ORF">SeMB42_g00368</name>
</gene>
<dbReference type="SMART" id="SM00320">
    <property type="entry name" value="WD40"/>
    <property type="match status" value="7"/>
</dbReference>
<feature type="region of interest" description="Disordered" evidence="4">
    <location>
        <begin position="142"/>
        <end position="250"/>
    </location>
</feature>
<keyword evidence="2" id="KW-0677">Repeat</keyword>
<feature type="repeat" description="WD" evidence="3">
    <location>
        <begin position="572"/>
        <end position="611"/>
    </location>
</feature>
<dbReference type="SUPFAM" id="SSF81383">
    <property type="entry name" value="F-box domain"/>
    <property type="match status" value="1"/>
</dbReference>
<comment type="caution">
    <text evidence="6">The sequence shown here is derived from an EMBL/GenBank/DDBJ whole genome shotgun (WGS) entry which is preliminary data.</text>
</comment>